<dbReference type="CDD" id="cd08964">
    <property type="entry name" value="L-asparaginase_II"/>
    <property type="match status" value="1"/>
</dbReference>
<organism evidence="9 10">
    <name type="scientific">Haematobacter genomosp. 1</name>
    <dbReference type="NCBI Taxonomy" id="366618"/>
    <lineage>
        <taxon>Bacteria</taxon>
        <taxon>Pseudomonadati</taxon>
        <taxon>Pseudomonadota</taxon>
        <taxon>Alphaproteobacteria</taxon>
        <taxon>Rhodobacterales</taxon>
        <taxon>Paracoccaceae</taxon>
        <taxon>Haematobacter</taxon>
    </lineage>
</organism>
<evidence type="ECO:0000256" key="3">
    <source>
        <dbReference type="PIRSR" id="PIRSR001220-1"/>
    </source>
</evidence>
<dbReference type="InterPro" id="IPR027473">
    <property type="entry name" value="L-asparaginase_C"/>
</dbReference>
<dbReference type="InterPro" id="IPR006034">
    <property type="entry name" value="Asparaginase/glutaminase-like"/>
</dbReference>
<evidence type="ECO:0000313" key="10">
    <source>
        <dbReference type="Proteomes" id="UP000196878"/>
    </source>
</evidence>
<dbReference type="Gene3D" id="3.40.50.40">
    <property type="match status" value="1"/>
</dbReference>
<evidence type="ECO:0000256" key="6">
    <source>
        <dbReference type="SAM" id="MobiDB-lite"/>
    </source>
</evidence>
<dbReference type="SFLD" id="SFLDS00057">
    <property type="entry name" value="Glutaminase/Asparaginase"/>
    <property type="match status" value="1"/>
</dbReference>
<dbReference type="SUPFAM" id="SSF53774">
    <property type="entry name" value="Glutaminase/Asparaginase"/>
    <property type="match status" value="1"/>
</dbReference>
<evidence type="ECO:0000256" key="1">
    <source>
        <dbReference type="ARBA" id="ARBA00010518"/>
    </source>
</evidence>
<dbReference type="Gene3D" id="3.40.50.1170">
    <property type="entry name" value="L-asparaginase, N-terminal domain"/>
    <property type="match status" value="1"/>
</dbReference>
<feature type="region of interest" description="Disordered" evidence="6">
    <location>
        <begin position="1"/>
        <end position="20"/>
    </location>
</feature>
<dbReference type="InterPro" id="IPR027475">
    <property type="entry name" value="Asparaginase/glutaminase_AS2"/>
</dbReference>
<dbReference type="PANTHER" id="PTHR11707">
    <property type="entry name" value="L-ASPARAGINASE"/>
    <property type="match status" value="1"/>
</dbReference>
<evidence type="ECO:0000256" key="5">
    <source>
        <dbReference type="PROSITE-ProRule" id="PRU10100"/>
    </source>
</evidence>
<evidence type="ECO:0000256" key="2">
    <source>
        <dbReference type="ARBA" id="ARBA00022801"/>
    </source>
</evidence>
<dbReference type="PROSITE" id="PS00917">
    <property type="entry name" value="ASN_GLN_ASE_2"/>
    <property type="match status" value="1"/>
</dbReference>
<dbReference type="Pfam" id="PF17763">
    <property type="entry name" value="Asparaginase_C"/>
    <property type="match status" value="1"/>
</dbReference>
<reference evidence="9 10" key="1">
    <citation type="submission" date="2016-12" db="EMBL/GenBank/DDBJ databases">
        <title>Comparison of Traditional DNA-DNA Hybridization with In Silico Genomic Analysis.</title>
        <authorList>
            <person name="Nicholson A.C."/>
            <person name="Humrighouse B.W."/>
            <person name="Graziano J."/>
            <person name="Lasker B."/>
            <person name="Whitney A.M."/>
            <person name="Mcquiston J.R."/>
        </authorList>
    </citation>
    <scope>NUCLEOTIDE SEQUENCE [LARGE SCALE GENOMIC DNA]</scope>
    <source>
        <strain evidence="9 10">H2240</strain>
    </source>
</reference>
<dbReference type="PIRSF" id="PIRSF001220">
    <property type="entry name" value="L-ASNase_gatD"/>
    <property type="match status" value="1"/>
</dbReference>
<feature type="active site" evidence="5">
    <location>
        <position position="111"/>
    </location>
</feature>
<comment type="similarity">
    <text evidence="1">Belongs to the asparaginase 1 family.</text>
</comment>
<evidence type="ECO:0000313" key="9">
    <source>
        <dbReference type="EMBL" id="OWJ77153.1"/>
    </source>
</evidence>
<accession>A0A212AAH3</accession>
<evidence type="ECO:0000259" key="7">
    <source>
        <dbReference type="Pfam" id="PF00710"/>
    </source>
</evidence>
<dbReference type="InterPro" id="IPR036152">
    <property type="entry name" value="Asp/glu_Ase-like_sf"/>
</dbReference>
<evidence type="ECO:0000256" key="4">
    <source>
        <dbReference type="PIRSR" id="PIRSR001220-2"/>
    </source>
</evidence>
<feature type="binding site" evidence="4">
    <location>
        <position position="80"/>
    </location>
    <ligand>
        <name>substrate</name>
    </ligand>
</feature>
<dbReference type="PIRSF" id="PIRSF500176">
    <property type="entry name" value="L_ASNase"/>
    <property type="match status" value="1"/>
</dbReference>
<dbReference type="Proteomes" id="UP000196878">
    <property type="component" value="Unassembled WGS sequence"/>
</dbReference>
<evidence type="ECO:0000259" key="8">
    <source>
        <dbReference type="Pfam" id="PF17763"/>
    </source>
</evidence>
<dbReference type="GO" id="GO:0004067">
    <property type="term" value="F:asparaginase activity"/>
    <property type="evidence" value="ECO:0007669"/>
    <property type="project" value="UniProtKB-UniRule"/>
</dbReference>
<dbReference type="InterPro" id="IPR040919">
    <property type="entry name" value="Asparaginase_C"/>
</dbReference>
<comment type="caution">
    <text evidence="9">The sequence shown here is derived from an EMBL/GenBank/DDBJ whole genome shotgun (WGS) entry which is preliminary data.</text>
</comment>
<feature type="active site" description="O-isoaspartyl threonine intermediate" evidence="3">
    <location>
        <position position="37"/>
    </location>
</feature>
<protein>
    <submittedName>
        <fullName evidence="9">L-asparaginase</fullName>
    </submittedName>
</protein>
<feature type="domain" description="L-asparaginase N-terminal" evidence="7">
    <location>
        <begin position="28"/>
        <end position="213"/>
    </location>
</feature>
<feature type="domain" description="Asparaginase/glutaminase C-terminal" evidence="8">
    <location>
        <begin position="229"/>
        <end position="333"/>
    </location>
</feature>
<dbReference type="InterPro" id="IPR027474">
    <property type="entry name" value="L-asparaginase_N"/>
</dbReference>
<proteinExistence type="inferred from homology"/>
<dbReference type="SMART" id="SM00870">
    <property type="entry name" value="Asparaginase"/>
    <property type="match status" value="1"/>
</dbReference>
<dbReference type="PRINTS" id="PR00139">
    <property type="entry name" value="ASNGLNASE"/>
</dbReference>
<dbReference type="AlphaFoldDB" id="A0A212AAH3"/>
<dbReference type="GO" id="GO:0006528">
    <property type="term" value="P:asparagine metabolic process"/>
    <property type="evidence" value="ECO:0007669"/>
    <property type="project" value="InterPro"/>
</dbReference>
<name>A0A212AAH3_9RHOB</name>
<keyword evidence="2" id="KW-0378">Hydrolase</keyword>
<dbReference type="PANTHER" id="PTHR11707:SF28">
    <property type="entry name" value="60 KDA LYSOPHOSPHOLIPASE"/>
    <property type="match status" value="1"/>
</dbReference>
<gene>
    <name evidence="9" type="ORF">CDV49_12105</name>
</gene>
<sequence length="349" mass="35879">MGGAEQPRAPRRDARRADRKRWGRVVKRVLHIATGGTIASTPAGAGGPVVASLGPAALLAGVEMPPGLAVDSVGFASAGSYALDCADLLGLARLVEAELPRHDGCVITHGTDTMEETAYSLELLLAPEKPVILTGAQRHAGAADSDGPGNLRNALRAAASDAMAPAGVCILFEEDIHAARHVRKVHTSRTDTFRSGDFGKLGSIDAGRVSIARLPRRTAPLGIPDRAAKVALIPAAIGTPPDLLHLLVGSDVEAVVVQGFGRGNFPRGWADACRRLIAAGTPVLVTSRCPEGAVMPVYGNDSGGTTMGEAGALFAGDLDSFKARLLLGFALARPCGDLAGIVSRYAGGD</sequence>
<dbReference type="EMBL" id="NIPW01000023">
    <property type="protein sequence ID" value="OWJ77153.1"/>
    <property type="molecule type" value="Genomic_DNA"/>
</dbReference>
<keyword evidence="10" id="KW-1185">Reference proteome</keyword>
<dbReference type="OrthoDB" id="9788068at2"/>
<dbReference type="InterPro" id="IPR004550">
    <property type="entry name" value="AsnASE_II"/>
</dbReference>
<dbReference type="Pfam" id="PF00710">
    <property type="entry name" value="Asparaginase"/>
    <property type="match status" value="1"/>
</dbReference>
<dbReference type="InterPro" id="IPR037152">
    <property type="entry name" value="L-asparaginase_N_sf"/>
</dbReference>
<feature type="binding site" evidence="4">
    <location>
        <begin position="111"/>
        <end position="112"/>
    </location>
    <ligand>
        <name>substrate</name>
    </ligand>
</feature>
<dbReference type="PROSITE" id="PS51732">
    <property type="entry name" value="ASN_GLN_ASE_3"/>
    <property type="match status" value="1"/>
</dbReference>